<dbReference type="Proteomes" id="UP000195569">
    <property type="component" value="Unassembled WGS sequence"/>
</dbReference>
<dbReference type="SUPFAM" id="SSF53474">
    <property type="entry name" value="alpha/beta-Hydrolases"/>
    <property type="match status" value="1"/>
</dbReference>
<comment type="caution">
    <text evidence="3">The sequence shown here is derived from an EMBL/GenBank/DDBJ whole genome shotgun (WGS) entry which is preliminary data.</text>
</comment>
<evidence type="ECO:0000313" key="3">
    <source>
        <dbReference type="EMBL" id="SIT51835.1"/>
    </source>
</evidence>
<dbReference type="InterPro" id="IPR029058">
    <property type="entry name" value="AB_hydrolase_fold"/>
</dbReference>
<reference evidence="3" key="1">
    <citation type="submission" date="2016-12" db="EMBL/GenBank/DDBJ databases">
        <authorList>
            <person name="Moulin L."/>
        </authorList>
    </citation>
    <scope>NUCLEOTIDE SEQUENCE [LARGE SCALE GENOMIC DNA]</scope>
    <source>
        <strain evidence="3">STM 7183</strain>
    </source>
</reference>
<feature type="domain" description="AB hydrolase-1" evidence="2">
    <location>
        <begin position="42"/>
        <end position="285"/>
    </location>
</feature>
<protein>
    <submittedName>
        <fullName evidence="3">Hydrolase or acyltransferase of alpha/beta superfamily</fullName>
    </submittedName>
</protein>
<dbReference type="RefSeq" id="WP_087740211.1">
    <property type="nucleotide sequence ID" value="NZ_CYGY02000146.1"/>
</dbReference>
<dbReference type="InterPro" id="IPR000073">
    <property type="entry name" value="AB_hydrolase_1"/>
</dbReference>
<evidence type="ECO:0000259" key="2">
    <source>
        <dbReference type="Pfam" id="PF12697"/>
    </source>
</evidence>
<dbReference type="PRINTS" id="PR00111">
    <property type="entry name" value="ABHYDROLASE"/>
</dbReference>
<proteinExistence type="predicted"/>
<dbReference type="PANTHER" id="PTHR43329">
    <property type="entry name" value="EPOXIDE HYDROLASE"/>
    <property type="match status" value="1"/>
</dbReference>
<dbReference type="EMBL" id="CYGY02000146">
    <property type="protein sequence ID" value="SIT51835.1"/>
    <property type="molecule type" value="Genomic_DNA"/>
</dbReference>
<evidence type="ECO:0000313" key="4">
    <source>
        <dbReference type="Proteomes" id="UP000195569"/>
    </source>
</evidence>
<name>A0A1N7SWH4_9BURK</name>
<dbReference type="PRINTS" id="PR00412">
    <property type="entry name" value="EPOXHYDRLASE"/>
</dbReference>
<dbReference type="AlphaFoldDB" id="A0A1N7SWH4"/>
<dbReference type="Gene3D" id="3.40.50.1820">
    <property type="entry name" value="alpha/beta hydrolase"/>
    <property type="match status" value="1"/>
</dbReference>
<dbReference type="InterPro" id="IPR000639">
    <property type="entry name" value="Epox_hydrolase-like"/>
</dbReference>
<evidence type="ECO:0000256" key="1">
    <source>
        <dbReference type="ARBA" id="ARBA00022801"/>
    </source>
</evidence>
<keyword evidence="1 3" id="KW-0378">Hydrolase</keyword>
<dbReference type="GO" id="GO:0016787">
    <property type="term" value="F:hydrolase activity"/>
    <property type="evidence" value="ECO:0007669"/>
    <property type="project" value="UniProtKB-KW"/>
</dbReference>
<gene>
    <name evidence="3" type="ORF">BN2476_1460009</name>
</gene>
<dbReference type="OrthoDB" id="9780765at2"/>
<organism evidence="3 4">
    <name type="scientific">Paraburkholderia piptadeniae</name>
    <dbReference type="NCBI Taxonomy" id="1701573"/>
    <lineage>
        <taxon>Bacteria</taxon>
        <taxon>Pseudomonadati</taxon>
        <taxon>Pseudomonadota</taxon>
        <taxon>Betaproteobacteria</taxon>
        <taxon>Burkholderiales</taxon>
        <taxon>Burkholderiaceae</taxon>
        <taxon>Paraburkholderia</taxon>
    </lineage>
</organism>
<dbReference type="Pfam" id="PF12697">
    <property type="entry name" value="Abhydrolase_6"/>
    <property type="match status" value="1"/>
</dbReference>
<dbReference type="GO" id="GO:0016746">
    <property type="term" value="F:acyltransferase activity"/>
    <property type="evidence" value="ECO:0007669"/>
    <property type="project" value="UniProtKB-KW"/>
</dbReference>
<accession>A0A1N7SWH4</accession>
<keyword evidence="3" id="KW-0012">Acyltransferase</keyword>
<keyword evidence="4" id="KW-1185">Reference proteome</keyword>
<keyword evidence="3" id="KW-0808">Transferase</keyword>
<sequence length="291" mass="32317">MRFSQDAVQLPPSFEHRSAIVNDVNLHYVIGGKALDSAPLMLLIHGFPQNWWCWNSVIAGLGERYTVVAPDLKGVGLSDKPASGYTKREMAADLHALVESLHGAPAHIVGHDIGGMIAYAYASRYDARSLTIIDVTIPGIGDWDQVIADPHVWHFAFHQKRDLPEALIVGGREHVYISSFINQQTFRRGSISLPDISEYVEAYKHPGAFRCAMEMYRQFPQDAIDNRSAGRLPEKLPVLAIGGEKRWAGRVGERLATVSSNVTSVSIPDAAHFVAEEQPERFIEAMIQFCR</sequence>